<dbReference type="SUPFAM" id="SSF53850">
    <property type="entry name" value="Periplasmic binding protein-like II"/>
    <property type="match status" value="1"/>
</dbReference>
<dbReference type="InterPro" id="IPR007210">
    <property type="entry name" value="ABC_Gly_betaine_transp_sub-bd"/>
</dbReference>
<evidence type="ECO:0000313" key="4">
    <source>
        <dbReference type="Proteomes" id="UP000015503"/>
    </source>
</evidence>
<dbReference type="GO" id="GO:0043190">
    <property type="term" value="C:ATP-binding cassette (ABC) transporter complex"/>
    <property type="evidence" value="ECO:0007669"/>
    <property type="project" value="InterPro"/>
</dbReference>
<dbReference type="Gene3D" id="3.40.190.10">
    <property type="entry name" value="Periplasmic binding protein-like II"/>
    <property type="match status" value="1"/>
</dbReference>
<dbReference type="Proteomes" id="UP000015503">
    <property type="component" value="Chromosome"/>
</dbReference>
<dbReference type="OrthoDB" id="9787902at2"/>
<dbReference type="eggNOG" id="COG2113">
    <property type="taxonomic scope" value="Bacteria"/>
</dbReference>
<dbReference type="Pfam" id="PF04069">
    <property type="entry name" value="OpuAC"/>
    <property type="match status" value="1"/>
</dbReference>
<evidence type="ECO:0000313" key="3">
    <source>
        <dbReference type="EMBL" id="BAN48467.1"/>
    </source>
</evidence>
<dbReference type="STRING" id="1245471.PCA10_27350"/>
<keyword evidence="1" id="KW-0732">Signal</keyword>
<dbReference type="AlphaFoldDB" id="S6AF39"/>
<gene>
    <name evidence="3" type="ORF">PCA10_27350</name>
</gene>
<dbReference type="HOGENOM" id="CLU_008673_1_2_6"/>
<dbReference type="PATRIC" id="fig|1245471.3.peg.2772"/>
<sequence length="290" mass="31885">MKAPAALLLLSIWLICATPAHAAPEPETLVMGQINLSFYTTSAAVVKEVLQRLGHPVQVVEGNHPDIYGRLGRGEADLLVASWLPNAHGHLQAPIADRLVEAATLYEDARLYWAVPAHVPAEAVASIDDLKKPDVLARMDRRIVGVGPGSGLMKGSERVMQGYGLQQAGYQLDVAPAPEWSKRLADASANGGWMVMPLWQPQYLNALYPLRVLEDPQQVFGVDRAVVVVRKEVWQQLPARSREVLGRVYLGIPLATELERRMMVDGTPAEQVARDWMAANPATVEAWFHE</sequence>
<keyword evidence="4" id="KW-1185">Reference proteome</keyword>
<feature type="domain" description="ABC-type glycine betaine transport system substrate-binding" evidence="2">
    <location>
        <begin position="28"/>
        <end position="278"/>
    </location>
</feature>
<dbReference type="RefSeq" id="WP_016492661.1">
    <property type="nucleotide sequence ID" value="NC_021499.1"/>
</dbReference>
<evidence type="ECO:0000259" key="2">
    <source>
        <dbReference type="Pfam" id="PF04069"/>
    </source>
</evidence>
<organism evidence="3 4">
    <name type="scientific">Metapseudomonas resinovorans NBRC 106553</name>
    <dbReference type="NCBI Taxonomy" id="1245471"/>
    <lineage>
        <taxon>Bacteria</taxon>
        <taxon>Pseudomonadati</taxon>
        <taxon>Pseudomonadota</taxon>
        <taxon>Gammaproteobacteria</taxon>
        <taxon>Pseudomonadales</taxon>
        <taxon>Pseudomonadaceae</taxon>
        <taxon>Metapseudomonas</taxon>
    </lineage>
</organism>
<dbReference type="EMBL" id="AP013068">
    <property type="protein sequence ID" value="BAN48467.1"/>
    <property type="molecule type" value="Genomic_DNA"/>
</dbReference>
<dbReference type="GO" id="GO:0022857">
    <property type="term" value="F:transmembrane transporter activity"/>
    <property type="evidence" value="ECO:0007669"/>
    <property type="project" value="InterPro"/>
</dbReference>
<reference evidence="3 4" key="1">
    <citation type="journal article" date="2013" name="Genome Announc.">
        <title>Complete Genome Sequence of the Carbazole Degrader Pseudomonas resinovorans Strain CA10 (NBRC 106553).</title>
        <authorList>
            <person name="Shintani M."/>
            <person name="Hosoyama A."/>
            <person name="Ohji S."/>
            <person name="Tsuchikane K."/>
            <person name="Takarada H."/>
            <person name="Yamazoe A."/>
            <person name="Fujita N."/>
            <person name="Nojiri H."/>
        </authorList>
    </citation>
    <scope>NUCLEOTIDE SEQUENCE [LARGE SCALE GENOMIC DNA]</scope>
    <source>
        <strain evidence="3 4">NBRC 106553</strain>
    </source>
</reference>
<dbReference type="Gene3D" id="3.40.190.100">
    <property type="entry name" value="Glycine betaine-binding periplasmic protein, domain 2"/>
    <property type="match status" value="1"/>
</dbReference>
<proteinExistence type="predicted"/>
<accession>S6AF39</accession>
<protein>
    <recommendedName>
        <fullName evidence="2">ABC-type glycine betaine transport system substrate-binding domain-containing protein</fullName>
    </recommendedName>
</protein>
<feature type="chain" id="PRO_5004536069" description="ABC-type glycine betaine transport system substrate-binding domain-containing protein" evidence="1">
    <location>
        <begin position="23"/>
        <end position="290"/>
    </location>
</feature>
<name>S6AF39_METRE</name>
<evidence type="ECO:0000256" key="1">
    <source>
        <dbReference type="SAM" id="SignalP"/>
    </source>
</evidence>
<dbReference type="KEGG" id="pre:PCA10_27350"/>
<feature type="signal peptide" evidence="1">
    <location>
        <begin position="1"/>
        <end position="22"/>
    </location>
</feature>